<evidence type="ECO:0000256" key="1">
    <source>
        <dbReference type="ARBA" id="ARBA00006641"/>
    </source>
</evidence>
<dbReference type="GO" id="GO:0008234">
    <property type="term" value="F:cysteine-type peptidase activity"/>
    <property type="evidence" value="ECO:0007669"/>
    <property type="project" value="UniProtKB-KW"/>
</dbReference>
<dbReference type="InterPro" id="IPR016125">
    <property type="entry name" value="Peptidase_C15-like"/>
</dbReference>
<keyword evidence="3" id="KW-0645">Protease</keyword>
<organism evidence="6 7">
    <name type="scientific">Trichogramma kaykai</name>
    <dbReference type="NCBI Taxonomy" id="54128"/>
    <lineage>
        <taxon>Eukaryota</taxon>
        <taxon>Metazoa</taxon>
        <taxon>Ecdysozoa</taxon>
        <taxon>Arthropoda</taxon>
        <taxon>Hexapoda</taxon>
        <taxon>Insecta</taxon>
        <taxon>Pterygota</taxon>
        <taxon>Neoptera</taxon>
        <taxon>Endopterygota</taxon>
        <taxon>Hymenoptera</taxon>
        <taxon>Apocrita</taxon>
        <taxon>Proctotrupomorpha</taxon>
        <taxon>Chalcidoidea</taxon>
        <taxon>Trichogrammatidae</taxon>
        <taxon>Trichogramma</taxon>
    </lineage>
</organism>
<evidence type="ECO:0000256" key="3">
    <source>
        <dbReference type="ARBA" id="ARBA00022670"/>
    </source>
</evidence>
<dbReference type="Gene3D" id="3.40.630.20">
    <property type="entry name" value="Peptidase C15, pyroglutamyl peptidase I-like"/>
    <property type="match status" value="1"/>
</dbReference>
<dbReference type="Proteomes" id="UP001627154">
    <property type="component" value="Unassembled WGS sequence"/>
</dbReference>
<evidence type="ECO:0008006" key="8">
    <source>
        <dbReference type="Google" id="ProtNLM"/>
    </source>
</evidence>
<keyword evidence="5" id="KW-0788">Thiol protease</keyword>
<dbReference type="PANTHER" id="PTHR23402">
    <property type="entry name" value="PROTEASE FAMILY C15 PYROGLUTAMYL-PEPTIDASE I-RELATED"/>
    <property type="match status" value="1"/>
</dbReference>
<dbReference type="InterPro" id="IPR036440">
    <property type="entry name" value="Peptidase_C15-like_sf"/>
</dbReference>
<protein>
    <recommendedName>
        <fullName evidence="8">Pyroglutamyl-peptidase 1</fullName>
    </recommendedName>
</protein>
<evidence type="ECO:0000256" key="5">
    <source>
        <dbReference type="ARBA" id="ARBA00022807"/>
    </source>
</evidence>
<comment type="caution">
    <text evidence="6">The sequence shown here is derived from an EMBL/GenBank/DDBJ whole genome shotgun (WGS) entry which is preliminary data.</text>
</comment>
<proteinExistence type="inferred from homology"/>
<dbReference type="SUPFAM" id="SSF53182">
    <property type="entry name" value="Pyrrolidone carboxyl peptidase (pyroglutamate aminopeptidase)"/>
    <property type="match status" value="1"/>
</dbReference>
<reference evidence="6 7" key="1">
    <citation type="journal article" date="2024" name="bioRxiv">
        <title>A reference genome for Trichogramma kaykai: A tiny desert-dwelling parasitoid wasp with competing sex-ratio distorters.</title>
        <authorList>
            <person name="Culotta J."/>
            <person name="Lindsey A.R."/>
        </authorList>
    </citation>
    <scope>NUCLEOTIDE SEQUENCE [LARGE SCALE GENOMIC DNA]</scope>
    <source>
        <strain evidence="6 7">KSX58</strain>
    </source>
</reference>
<gene>
    <name evidence="6" type="ORF">TKK_011775</name>
</gene>
<keyword evidence="2" id="KW-0963">Cytoplasm</keyword>
<sequence length="204" mass="23172">METKPKETVLVTGFGLFRDYDVNASWEAVKLLPELFSKSEISSEINLVIEEIPVAYQTVDKKVEELYKKHKPSVILHVGVSNMATCLTVECQANSKGYNHPDIYNEYPNECADHKILKTKCDPNEICEIVNKNSTETNCTACTSTRAGRYLCEYIYYKSLELEEPLVLFVHVPELSIYSSEKTAQGLLDVLIHLIECARSQKKE</sequence>
<evidence type="ECO:0000256" key="2">
    <source>
        <dbReference type="ARBA" id="ARBA00022490"/>
    </source>
</evidence>
<dbReference type="AlphaFoldDB" id="A0ABD2WM45"/>
<accession>A0ABD2WM45</accession>
<comment type="similarity">
    <text evidence="1">Belongs to the peptidase C15 family.</text>
</comment>
<name>A0ABD2WM45_9HYME</name>
<dbReference type="PRINTS" id="PR00706">
    <property type="entry name" value="PYROGLUPTASE"/>
</dbReference>
<dbReference type="InterPro" id="IPR000816">
    <property type="entry name" value="Peptidase_C15"/>
</dbReference>
<dbReference type="Pfam" id="PF01470">
    <property type="entry name" value="Peptidase_C15"/>
    <property type="match status" value="1"/>
</dbReference>
<dbReference type="EMBL" id="JBJJXI010000095">
    <property type="protein sequence ID" value="KAL3393920.1"/>
    <property type="molecule type" value="Genomic_DNA"/>
</dbReference>
<dbReference type="GO" id="GO:0006508">
    <property type="term" value="P:proteolysis"/>
    <property type="evidence" value="ECO:0007669"/>
    <property type="project" value="UniProtKB-KW"/>
</dbReference>
<keyword evidence="7" id="KW-1185">Reference proteome</keyword>
<evidence type="ECO:0000256" key="4">
    <source>
        <dbReference type="ARBA" id="ARBA00022801"/>
    </source>
</evidence>
<dbReference type="PANTHER" id="PTHR23402:SF1">
    <property type="entry name" value="PYROGLUTAMYL-PEPTIDASE I"/>
    <property type="match status" value="1"/>
</dbReference>
<keyword evidence="4" id="KW-0378">Hydrolase</keyword>
<evidence type="ECO:0000313" key="7">
    <source>
        <dbReference type="Proteomes" id="UP001627154"/>
    </source>
</evidence>
<evidence type="ECO:0000313" key="6">
    <source>
        <dbReference type="EMBL" id="KAL3393920.1"/>
    </source>
</evidence>